<accession>A0A9D6Z099</accession>
<comment type="caution">
    <text evidence="1">The sequence shown here is derived from an EMBL/GenBank/DDBJ whole genome shotgun (WGS) entry which is preliminary data.</text>
</comment>
<name>A0A9D6Z099_9BACT</name>
<dbReference type="EMBL" id="JACRDE010000258">
    <property type="protein sequence ID" value="MBI5249718.1"/>
    <property type="molecule type" value="Genomic_DNA"/>
</dbReference>
<organism evidence="1 2">
    <name type="scientific">Desulfomonile tiedjei</name>
    <dbReference type="NCBI Taxonomy" id="2358"/>
    <lineage>
        <taxon>Bacteria</taxon>
        <taxon>Pseudomonadati</taxon>
        <taxon>Thermodesulfobacteriota</taxon>
        <taxon>Desulfomonilia</taxon>
        <taxon>Desulfomonilales</taxon>
        <taxon>Desulfomonilaceae</taxon>
        <taxon>Desulfomonile</taxon>
    </lineage>
</organism>
<protein>
    <submittedName>
        <fullName evidence="1">Uncharacterized protein</fullName>
    </submittedName>
</protein>
<dbReference type="Proteomes" id="UP000807825">
    <property type="component" value="Unassembled WGS sequence"/>
</dbReference>
<gene>
    <name evidence="1" type="ORF">HY912_09500</name>
</gene>
<evidence type="ECO:0000313" key="2">
    <source>
        <dbReference type="Proteomes" id="UP000807825"/>
    </source>
</evidence>
<proteinExistence type="predicted"/>
<sequence length="274" mass="30414">MRVKVPIPFYVTVQGTLNYRGDPINLRLPDANLWIIEAGIDVGITRSFKLYLSGAGNLVQNLLTRWGGYVDSDTETHLRKSHPLDWLEADAAISYFFRDPFAVVVGLRWDHFDLTIRDPGAISRGNAGPYSNTRILASDVLSNLWIPYLGIEFARENFRLRLFGSSIGWAHVNVRTRLKGDIAPSHDFLAQSVITMTNSPYFVEAKIEYEVSLAKSTNINFWGKGGWLGSKGGGRLESAFSSTDSGLTLGILDDRNVAYDRYSLSGGIAVKTAF</sequence>
<reference evidence="1" key="1">
    <citation type="submission" date="2020-07" db="EMBL/GenBank/DDBJ databases">
        <title>Huge and variable diversity of episymbiotic CPR bacteria and DPANN archaea in groundwater ecosystems.</title>
        <authorList>
            <person name="He C.Y."/>
            <person name="Keren R."/>
            <person name="Whittaker M."/>
            <person name="Farag I.F."/>
            <person name="Doudna J."/>
            <person name="Cate J.H.D."/>
            <person name="Banfield J.F."/>
        </authorList>
    </citation>
    <scope>NUCLEOTIDE SEQUENCE</scope>
    <source>
        <strain evidence="1">NC_groundwater_1664_Pr3_B-0.1um_52_9</strain>
    </source>
</reference>
<evidence type="ECO:0000313" key="1">
    <source>
        <dbReference type="EMBL" id="MBI5249718.1"/>
    </source>
</evidence>
<dbReference type="AlphaFoldDB" id="A0A9D6Z099"/>